<dbReference type="Gene3D" id="2.60.40.1220">
    <property type="match status" value="1"/>
</dbReference>
<dbReference type="PROSITE" id="PS51257">
    <property type="entry name" value="PROKAR_LIPOPROTEIN"/>
    <property type="match status" value="1"/>
</dbReference>
<evidence type="ECO:0000259" key="3">
    <source>
        <dbReference type="Pfam" id="PF13205"/>
    </source>
</evidence>
<dbReference type="Proteomes" id="UP000315369">
    <property type="component" value="Unassembled WGS sequence"/>
</dbReference>
<proteinExistence type="predicted"/>
<dbReference type="OrthoDB" id="5524421at2"/>
<evidence type="ECO:0000313" key="4">
    <source>
        <dbReference type="EMBL" id="TQF16170.1"/>
    </source>
</evidence>
<protein>
    <recommendedName>
        <fullName evidence="3">SbsA Ig-like domain-containing protein</fullName>
    </recommendedName>
</protein>
<dbReference type="InterPro" id="IPR014755">
    <property type="entry name" value="Cu-Rt/internalin_Ig-like"/>
</dbReference>
<comment type="caution">
    <text evidence="4">The sequence shown here is derived from an EMBL/GenBank/DDBJ whole genome shotgun (WGS) entry which is preliminary data.</text>
</comment>
<dbReference type="Pfam" id="PF13205">
    <property type="entry name" value="Big_5"/>
    <property type="match status" value="1"/>
</dbReference>
<keyword evidence="1" id="KW-0732">Signal</keyword>
<gene>
    <name evidence="4" type="ORF">FJV41_09695</name>
</gene>
<feature type="compositionally biased region" description="Low complexity" evidence="2">
    <location>
        <begin position="51"/>
        <end position="63"/>
    </location>
</feature>
<evidence type="ECO:0000256" key="1">
    <source>
        <dbReference type="ARBA" id="ARBA00022729"/>
    </source>
</evidence>
<dbReference type="EMBL" id="VIFM01000028">
    <property type="protein sequence ID" value="TQF16170.1"/>
    <property type="molecule type" value="Genomic_DNA"/>
</dbReference>
<reference evidence="4 5" key="1">
    <citation type="submission" date="2019-06" db="EMBL/GenBank/DDBJ databases">
        <authorList>
            <person name="Livingstone P."/>
            <person name="Whitworth D."/>
        </authorList>
    </citation>
    <scope>NUCLEOTIDE SEQUENCE [LARGE SCALE GENOMIC DNA]</scope>
    <source>
        <strain evidence="4 5">AM401</strain>
    </source>
</reference>
<organism evidence="4 5">
    <name type="scientific">Myxococcus llanfairpwllgwyngyllgogerychwyrndrobwllllantysiliogogogochensis</name>
    <dbReference type="NCBI Taxonomy" id="2590453"/>
    <lineage>
        <taxon>Bacteria</taxon>
        <taxon>Pseudomonadati</taxon>
        <taxon>Myxococcota</taxon>
        <taxon>Myxococcia</taxon>
        <taxon>Myxococcales</taxon>
        <taxon>Cystobacterineae</taxon>
        <taxon>Myxococcaceae</taxon>
        <taxon>Myxococcus</taxon>
    </lineage>
</organism>
<evidence type="ECO:0000313" key="5">
    <source>
        <dbReference type="Proteomes" id="UP000315369"/>
    </source>
</evidence>
<accession>A0A540X4L1</accession>
<feature type="domain" description="SbsA Ig-like" evidence="3">
    <location>
        <begin position="62"/>
        <end position="191"/>
    </location>
</feature>
<evidence type="ECO:0000256" key="2">
    <source>
        <dbReference type="SAM" id="MobiDB-lite"/>
    </source>
</evidence>
<dbReference type="InterPro" id="IPR032812">
    <property type="entry name" value="SbsA_Ig"/>
</dbReference>
<dbReference type="AlphaFoldDB" id="A0A540X4L1"/>
<keyword evidence="5" id="KW-1185">Reference proteome</keyword>
<name>A0A540X4L1_9BACT</name>
<feature type="compositionally biased region" description="Low complexity" evidence="2">
    <location>
        <begin position="32"/>
        <end position="42"/>
    </location>
</feature>
<dbReference type="RefSeq" id="WP_141642152.1">
    <property type="nucleotide sequence ID" value="NZ_VIFM01000028.1"/>
</dbReference>
<feature type="region of interest" description="Disordered" evidence="2">
    <location>
        <begin position="25"/>
        <end position="85"/>
    </location>
</feature>
<sequence>MRLTHVAALLTTCAVLTLTGCDNDDPITPSSDAGTPTDAGPDAGPPPDAGPSPDAGPDAGGDTTKPHVTASSPEEGATNVLPVQTYKVDTTNTSLRRLVTVSFSEPMDSTAAQVTLLDVSTPANAPRVLTGTWSEDALTLSLSIPRPESDLPPLEEDNRYSLDLTSLRDIAGNALDTVHAGLGDGRLDFTTGERDRVTEHACGHALLEAPVAVRAGASPTTMYPATDSPHEFYELTLPTSGTSFLGYSEVVSAERDEPVIMYLSHEVPVVVHDVTEGETVIASAVTPAPAVCLPAISHTLKFTAPAGDRFLRLTYGPTPLEKFTFVFERY</sequence>